<dbReference type="RefSeq" id="WP_149690660.1">
    <property type="nucleotide sequence ID" value="NZ_SDPQ02000003.1"/>
</dbReference>
<name>A0A5M4FC83_9ACTN</name>
<reference evidence="1" key="1">
    <citation type="submission" date="2019-09" db="EMBL/GenBank/DDBJ databases">
        <authorList>
            <person name="Li J."/>
        </authorList>
    </citation>
    <scope>NUCLEOTIDE SEQUENCE [LARGE SCALE GENOMIC DNA]</scope>
    <source>
        <strain evidence="1">JCM 14732</strain>
    </source>
</reference>
<evidence type="ECO:0000313" key="2">
    <source>
        <dbReference type="Proteomes" id="UP000380867"/>
    </source>
</evidence>
<organism evidence="1 2">
    <name type="scientific">Aeromicrobium ginsengisoli</name>
    <dbReference type="NCBI Taxonomy" id="363867"/>
    <lineage>
        <taxon>Bacteria</taxon>
        <taxon>Bacillati</taxon>
        <taxon>Actinomycetota</taxon>
        <taxon>Actinomycetes</taxon>
        <taxon>Propionibacteriales</taxon>
        <taxon>Nocardioidaceae</taxon>
        <taxon>Aeromicrobium</taxon>
    </lineage>
</organism>
<keyword evidence="2" id="KW-1185">Reference proteome</keyword>
<dbReference type="AlphaFoldDB" id="A0A5M4FC83"/>
<gene>
    <name evidence="1" type="ORF">ESP70_017970</name>
</gene>
<dbReference type="Proteomes" id="UP000380867">
    <property type="component" value="Unassembled WGS sequence"/>
</dbReference>
<proteinExistence type="predicted"/>
<protein>
    <submittedName>
        <fullName evidence="1">DUF1579 domain-containing protein</fullName>
    </submittedName>
</protein>
<comment type="caution">
    <text evidence="1">The sequence shown here is derived from an EMBL/GenBank/DDBJ whole genome shotgun (WGS) entry which is preliminary data.</text>
</comment>
<dbReference type="EMBL" id="SDPQ02000003">
    <property type="protein sequence ID" value="KAA1396014.1"/>
    <property type="molecule type" value="Genomic_DNA"/>
</dbReference>
<sequence>MTISNDMSFLVGTASGTETVAASAWSPAKQGRSTVTAAAEADGVVLVQRVDDEFDDGSHFAGLNVFTLDPETAEILCYGFDMYGFPPDPPARGSWQDGELVLERTTPRGSARIVFGPTATGYTWRKDFRPDVEHEWQPVAAADLQRT</sequence>
<accession>A0A5M4FC83</accession>
<evidence type="ECO:0000313" key="1">
    <source>
        <dbReference type="EMBL" id="KAA1396014.1"/>
    </source>
</evidence>
<dbReference type="OrthoDB" id="7186376at2"/>